<keyword evidence="3" id="KW-0238">DNA-binding</keyword>
<dbReference type="Gene3D" id="1.10.10.10">
    <property type="entry name" value="Winged helix-like DNA-binding domain superfamily/Winged helix DNA-binding domain"/>
    <property type="match status" value="1"/>
</dbReference>
<dbReference type="InterPro" id="IPR000847">
    <property type="entry name" value="LysR_HTH_N"/>
</dbReference>
<dbReference type="SUPFAM" id="SSF53850">
    <property type="entry name" value="Periplasmic binding protein-like II"/>
    <property type="match status" value="1"/>
</dbReference>
<dbReference type="PANTHER" id="PTHR30126">
    <property type="entry name" value="HTH-TYPE TRANSCRIPTIONAL REGULATOR"/>
    <property type="match status" value="1"/>
</dbReference>
<organism evidence="6 7">
    <name type="scientific">Gordonia aquimaris</name>
    <dbReference type="NCBI Taxonomy" id="2984863"/>
    <lineage>
        <taxon>Bacteria</taxon>
        <taxon>Bacillati</taxon>
        <taxon>Actinomycetota</taxon>
        <taxon>Actinomycetes</taxon>
        <taxon>Mycobacteriales</taxon>
        <taxon>Gordoniaceae</taxon>
        <taxon>Gordonia</taxon>
    </lineage>
</organism>
<name>A0A9X3D673_9ACTN</name>
<evidence type="ECO:0000313" key="7">
    <source>
        <dbReference type="Proteomes" id="UP001143347"/>
    </source>
</evidence>
<comment type="similarity">
    <text evidence="1">Belongs to the LysR transcriptional regulatory family.</text>
</comment>
<dbReference type="InterPro" id="IPR005119">
    <property type="entry name" value="LysR_subst-bd"/>
</dbReference>
<evidence type="ECO:0000313" key="6">
    <source>
        <dbReference type="EMBL" id="MCX2965690.1"/>
    </source>
</evidence>
<dbReference type="AlphaFoldDB" id="A0A9X3D673"/>
<feature type="domain" description="HTH lysR-type" evidence="5">
    <location>
        <begin position="7"/>
        <end position="64"/>
    </location>
</feature>
<gene>
    <name evidence="6" type="ORF">OSB52_16510</name>
</gene>
<dbReference type="Pfam" id="PF03466">
    <property type="entry name" value="LysR_substrate"/>
    <property type="match status" value="1"/>
</dbReference>
<dbReference type="Gene3D" id="3.40.190.10">
    <property type="entry name" value="Periplasmic binding protein-like II"/>
    <property type="match status" value="2"/>
</dbReference>
<dbReference type="SUPFAM" id="SSF46785">
    <property type="entry name" value="Winged helix' DNA-binding domain"/>
    <property type="match status" value="1"/>
</dbReference>
<accession>A0A9X3D673</accession>
<keyword evidence="4" id="KW-0804">Transcription</keyword>
<evidence type="ECO:0000259" key="5">
    <source>
        <dbReference type="PROSITE" id="PS50931"/>
    </source>
</evidence>
<dbReference type="RefSeq" id="WP_266062751.1">
    <property type="nucleotide sequence ID" value="NZ_JAPKFM010000018.1"/>
</dbReference>
<keyword evidence="2" id="KW-0805">Transcription regulation</keyword>
<dbReference type="GO" id="GO:0003700">
    <property type="term" value="F:DNA-binding transcription factor activity"/>
    <property type="evidence" value="ECO:0007669"/>
    <property type="project" value="InterPro"/>
</dbReference>
<dbReference type="InterPro" id="IPR036388">
    <property type="entry name" value="WH-like_DNA-bd_sf"/>
</dbReference>
<reference evidence="6" key="1">
    <citation type="submission" date="2022-10" db="EMBL/GenBank/DDBJ databases">
        <title>WGS of marine actinomycetes from Thailand.</title>
        <authorList>
            <person name="Thawai C."/>
        </authorList>
    </citation>
    <scope>NUCLEOTIDE SEQUENCE</scope>
    <source>
        <strain evidence="6">SW21</strain>
    </source>
</reference>
<protein>
    <submittedName>
        <fullName evidence="6">LysR family transcriptional regulator</fullName>
    </submittedName>
</protein>
<dbReference type="PROSITE" id="PS50931">
    <property type="entry name" value="HTH_LYSR"/>
    <property type="match status" value="1"/>
</dbReference>
<dbReference type="PANTHER" id="PTHR30126:SF39">
    <property type="entry name" value="HTH-TYPE TRANSCRIPTIONAL REGULATOR CYSL"/>
    <property type="match status" value="1"/>
</dbReference>
<comment type="caution">
    <text evidence="6">The sequence shown here is derived from an EMBL/GenBank/DDBJ whole genome shotgun (WGS) entry which is preliminary data.</text>
</comment>
<proteinExistence type="inferred from homology"/>
<evidence type="ECO:0000256" key="4">
    <source>
        <dbReference type="ARBA" id="ARBA00023163"/>
    </source>
</evidence>
<evidence type="ECO:0000256" key="3">
    <source>
        <dbReference type="ARBA" id="ARBA00023125"/>
    </source>
</evidence>
<keyword evidence="7" id="KW-1185">Reference proteome</keyword>
<dbReference type="GO" id="GO:0000976">
    <property type="term" value="F:transcription cis-regulatory region binding"/>
    <property type="evidence" value="ECO:0007669"/>
    <property type="project" value="TreeGrafter"/>
</dbReference>
<sequence>MVARRLPDLAALDIVVTVARLGSMGAAARDLGISQQAVSARVRGVERELGVEIFIRSAGGVDVTASGMAVLEWANALVERGAQFMTGVDTLIDARHATLVVAASKTVAEYLVPRWITTLTHQSDVKISVRPMNSADVIETVHQDEADLGFIESPGSIGDLTDTLVARDELVVVVAPGHPWSDGRTVDIAELAATPLIQREPGSGTRVTYEAALQDSGVGPTEPLIELRSVTAIRSSVLTSSGAAVLSRLSVDDDIEAGRLVRVEVAGLRMVRPLRAVWSSHIRLRGPARELLDIASSHRSTYRQPNG</sequence>
<dbReference type="PRINTS" id="PR00039">
    <property type="entry name" value="HTHLYSR"/>
</dbReference>
<evidence type="ECO:0000256" key="1">
    <source>
        <dbReference type="ARBA" id="ARBA00009437"/>
    </source>
</evidence>
<dbReference type="Pfam" id="PF00126">
    <property type="entry name" value="HTH_1"/>
    <property type="match status" value="1"/>
</dbReference>
<dbReference type="Proteomes" id="UP001143347">
    <property type="component" value="Unassembled WGS sequence"/>
</dbReference>
<dbReference type="EMBL" id="JAPKFM010000018">
    <property type="protein sequence ID" value="MCX2965690.1"/>
    <property type="molecule type" value="Genomic_DNA"/>
</dbReference>
<dbReference type="InterPro" id="IPR036390">
    <property type="entry name" value="WH_DNA-bd_sf"/>
</dbReference>
<evidence type="ECO:0000256" key="2">
    <source>
        <dbReference type="ARBA" id="ARBA00023015"/>
    </source>
</evidence>